<reference evidence="2 3" key="1">
    <citation type="journal article" date="2019" name="Int. J. Syst. Evol. Microbiol.">
        <title>The Global Catalogue of Microorganisms (GCM) 10K type strain sequencing project: providing services to taxonomists for standard genome sequencing and annotation.</title>
        <authorList>
            <consortium name="The Broad Institute Genomics Platform"/>
            <consortium name="The Broad Institute Genome Sequencing Center for Infectious Disease"/>
            <person name="Wu L."/>
            <person name="Ma J."/>
        </authorList>
    </citation>
    <scope>NUCLEOTIDE SEQUENCE [LARGE SCALE GENOMIC DNA]</scope>
    <source>
        <strain evidence="2 3">CGMCC 1.12124</strain>
    </source>
</reference>
<evidence type="ECO:0000313" key="2">
    <source>
        <dbReference type="EMBL" id="MFC5277564.1"/>
    </source>
</evidence>
<protein>
    <submittedName>
        <fullName evidence="2">DUF5791 family protein</fullName>
    </submittedName>
</protein>
<dbReference type="EMBL" id="JBHSKY010000002">
    <property type="protein sequence ID" value="MFC5277564.1"/>
    <property type="molecule type" value="Genomic_DNA"/>
</dbReference>
<evidence type="ECO:0000313" key="3">
    <source>
        <dbReference type="Proteomes" id="UP001596118"/>
    </source>
</evidence>
<dbReference type="Proteomes" id="UP001596118">
    <property type="component" value="Unassembled WGS sequence"/>
</dbReference>
<dbReference type="AlphaFoldDB" id="A0ABD5QY61"/>
<comment type="caution">
    <text evidence="2">The sequence shown here is derived from an EMBL/GenBank/DDBJ whole genome shotgun (WGS) entry which is preliminary data.</text>
</comment>
<gene>
    <name evidence="2" type="ORF">ACFPM1_02100</name>
</gene>
<dbReference type="Pfam" id="PF19104">
    <property type="entry name" value="DUF5791"/>
    <property type="match status" value="1"/>
</dbReference>
<sequence length="166" mass="16746">MFHEVVEGSGGPASIDGEETGGGEGSEGEDGEGVAAAALLTAFETMLVEAVDEVESTGRAGVDDGTTLDPATVETIGDGDAATLTVEEAAAVLAAADGRDADAMVAELRDHLLMGMATAVLDVDTIAASIDADLTGQEVQQVLEGRAAMTLEQLAEVMAVVETRKP</sequence>
<dbReference type="InterPro" id="IPR043809">
    <property type="entry name" value="DUF5791"/>
</dbReference>
<keyword evidence="3" id="KW-1185">Reference proteome</keyword>
<evidence type="ECO:0000256" key="1">
    <source>
        <dbReference type="SAM" id="MobiDB-lite"/>
    </source>
</evidence>
<feature type="compositionally biased region" description="Acidic residues" evidence="1">
    <location>
        <begin position="16"/>
        <end position="31"/>
    </location>
</feature>
<proteinExistence type="predicted"/>
<feature type="region of interest" description="Disordered" evidence="1">
    <location>
        <begin position="1"/>
        <end position="31"/>
    </location>
</feature>
<accession>A0ABD5QY61</accession>
<name>A0ABD5QY61_9EURY</name>
<organism evidence="2 3">
    <name type="scientific">Halorubrum rubrum</name>
    <dbReference type="NCBI Taxonomy" id="1126240"/>
    <lineage>
        <taxon>Archaea</taxon>
        <taxon>Methanobacteriati</taxon>
        <taxon>Methanobacteriota</taxon>
        <taxon>Stenosarchaea group</taxon>
        <taxon>Halobacteria</taxon>
        <taxon>Halobacteriales</taxon>
        <taxon>Haloferacaceae</taxon>
        <taxon>Halorubrum</taxon>
    </lineage>
</organism>
<dbReference type="RefSeq" id="WP_256410772.1">
    <property type="nucleotide sequence ID" value="NZ_JANHDM010000002.1"/>
</dbReference>